<protein>
    <submittedName>
        <fullName evidence="1">Uncharacterized protein</fullName>
    </submittedName>
</protein>
<keyword evidence="2" id="KW-1185">Reference proteome</keyword>
<evidence type="ECO:0000313" key="2">
    <source>
        <dbReference type="Proteomes" id="UP001284094"/>
    </source>
</evidence>
<dbReference type="Proteomes" id="UP001284094">
    <property type="component" value="Unassembled WGS sequence"/>
</dbReference>
<dbReference type="RefSeq" id="WP_321098660.1">
    <property type="nucleotide sequence ID" value="NZ_JAXHPK010000028.1"/>
</dbReference>
<name>A0ABU5GJ29_9GAMM</name>
<gene>
    <name evidence="1" type="ORF">SKM48_07250</name>
</gene>
<sequence length="198" mass="23298">SHYVKLIKIINAPKPKNLNGIKMTLKGLDIQEDCIKAISNESLIFDIKNKAFIEDIENLLLQYFQYFSNDLNEIEFDNFSVDFWFDAGQLIIYPEKDLLDRKPFESEYDLDRLDPYFYLVCEEYRIYFDDLISRKVSDQVSEKEAISKTNDVIACVSKAIKNINDEKNLLKMLGRPRLEIRYFGVTKEELLAKEILVK</sequence>
<accession>A0ABU5GJ29</accession>
<proteinExistence type="predicted"/>
<comment type="caution">
    <text evidence="1">The sequence shown here is derived from an EMBL/GenBank/DDBJ whole genome shotgun (WGS) entry which is preliminary data.</text>
</comment>
<feature type="non-terminal residue" evidence="1">
    <location>
        <position position="1"/>
    </location>
</feature>
<reference evidence="1 2" key="1">
    <citation type="journal article" date="2024" name="Syst. Appl. Microbiol.">
        <title>Evidence for the occurrence of Acinetobacter faecalis in cattle feces and its emended description.</title>
        <authorList>
            <person name="Kyselkova M."/>
            <person name="Xanthopoulou K."/>
            <person name="Shestivska V."/>
            <person name="Spanelova P."/>
            <person name="Maixnerova M."/>
            <person name="Higgins P.G."/>
            <person name="Nemec A."/>
        </authorList>
    </citation>
    <scope>NUCLEOTIDE SEQUENCE [LARGE SCALE GENOMIC DNA]</scope>
    <source>
        <strain evidence="1 2">ANC 7225</strain>
    </source>
</reference>
<organism evidence="1 2">
    <name type="scientific">Acinetobacter faecalis</name>
    <dbReference type="NCBI Taxonomy" id="2665161"/>
    <lineage>
        <taxon>Bacteria</taxon>
        <taxon>Pseudomonadati</taxon>
        <taxon>Pseudomonadota</taxon>
        <taxon>Gammaproteobacteria</taxon>
        <taxon>Moraxellales</taxon>
        <taxon>Moraxellaceae</taxon>
        <taxon>Acinetobacter</taxon>
    </lineage>
</organism>
<dbReference type="EMBL" id="JAXHPO010000026">
    <property type="protein sequence ID" value="MDY6550550.1"/>
    <property type="molecule type" value="Genomic_DNA"/>
</dbReference>
<evidence type="ECO:0000313" key="1">
    <source>
        <dbReference type="EMBL" id="MDY6550550.1"/>
    </source>
</evidence>